<reference evidence="7" key="3">
    <citation type="submission" date="2025-05" db="UniProtKB">
        <authorList>
            <consortium name="Ensembl"/>
        </authorList>
    </citation>
    <scope>IDENTIFICATION</scope>
</reference>
<evidence type="ECO:0000256" key="1">
    <source>
        <dbReference type="ARBA" id="ARBA00009911"/>
    </source>
</evidence>
<dbReference type="Proteomes" id="UP000694548">
    <property type="component" value="Chromosome sgr02"/>
</dbReference>
<proteinExistence type="inferred from homology"/>
<evidence type="ECO:0000256" key="2">
    <source>
        <dbReference type="ARBA" id="ARBA00022553"/>
    </source>
</evidence>
<dbReference type="Pfam" id="PF08729">
    <property type="entry name" value="HUN"/>
    <property type="match status" value="1"/>
</dbReference>
<evidence type="ECO:0000313" key="6">
    <source>
        <dbReference type="EMBL" id="KAF7223561.1"/>
    </source>
</evidence>
<dbReference type="Ensembl" id="ENSNFUT00015013533.1">
    <property type="protein sequence ID" value="ENSNFUP00015012887.1"/>
    <property type="gene ID" value="ENSNFUG00015006323.1"/>
</dbReference>
<dbReference type="GeneID" id="107389014"/>
<feature type="domain" description="Hpc2-related" evidence="4">
    <location>
        <begin position="103"/>
        <end position="153"/>
    </location>
</feature>
<dbReference type="GO" id="GO:0005634">
    <property type="term" value="C:nucleus"/>
    <property type="evidence" value="ECO:0007669"/>
    <property type="project" value="TreeGrafter"/>
</dbReference>
<keyword evidence="8" id="KW-1185">Reference proteome</keyword>
<protein>
    <submittedName>
        <fullName evidence="6 7">Ubinuclein-1-like</fullName>
    </submittedName>
</protein>
<feature type="compositionally biased region" description="Polar residues" evidence="3">
    <location>
        <begin position="10"/>
        <end position="22"/>
    </location>
</feature>
<dbReference type="AlphaFoldDB" id="A0A8C6NN04"/>
<evidence type="ECO:0000313" key="8">
    <source>
        <dbReference type="Proteomes" id="UP000694548"/>
    </source>
</evidence>
<dbReference type="GeneTree" id="ENSGT00940000158857"/>
<dbReference type="InterPro" id="IPR014840">
    <property type="entry name" value="HRD"/>
</dbReference>
<organism evidence="7 8">
    <name type="scientific">Nothobranchius furzeri</name>
    <name type="common">Turquoise killifish</name>
    <dbReference type="NCBI Taxonomy" id="105023"/>
    <lineage>
        <taxon>Eukaryota</taxon>
        <taxon>Metazoa</taxon>
        <taxon>Chordata</taxon>
        <taxon>Craniata</taxon>
        <taxon>Vertebrata</taxon>
        <taxon>Euteleostomi</taxon>
        <taxon>Actinopterygii</taxon>
        <taxon>Neopterygii</taxon>
        <taxon>Teleostei</taxon>
        <taxon>Neoteleostei</taxon>
        <taxon>Acanthomorphata</taxon>
        <taxon>Ovalentaria</taxon>
        <taxon>Atherinomorphae</taxon>
        <taxon>Cyprinodontiformes</taxon>
        <taxon>Nothobranchiidae</taxon>
        <taxon>Nothobranchius</taxon>
    </lineage>
</organism>
<dbReference type="PANTHER" id="PTHR21669:SF12">
    <property type="entry name" value="UBINUCLEIN-1"/>
    <property type="match status" value="1"/>
</dbReference>
<dbReference type="OrthoDB" id="68076at2759"/>
<keyword evidence="2" id="KW-0597">Phosphoprotein</keyword>
<feature type="domain" description="Ubinuclein middle" evidence="5">
    <location>
        <begin position="379"/>
        <end position="583"/>
    </location>
</feature>
<feature type="region of interest" description="Disordered" evidence="3">
    <location>
        <begin position="1"/>
        <end position="48"/>
    </location>
</feature>
<gene>
    <name evidence="7" type="primary">ubn1</name>
    <name evidence="6" type="ORF">G4P62_001243</name>
</gene>
<dbReference type="GO" id="GO:0006325">
    <property type="term" value="P:chromatin organization"/>
    <property type="evidence" value="ECO:0007669"/>
    <property type="project" value="TreeGrafter"/>
</dbReference>
<dbReference type="Pfam" id="PF14075">
    <property type="entry name" value="UBN_AB"/>
    <property type="match status" value="1"/>
</dbReference>
<evidence type="ECO:0000313" key="7">
    <source>
        <dbReference type="Ensembl" id="ENSNFUP00015012887.1"/>
    </source>
</evidence>
<reference evidence="7" key="1">
    <citation type="submission" date="2014-08" db="EMBL/GenBank/DDBJ databases">
        <authorList>
            <person name="Senf B."/>
            <person name="Petzold A."/>
            <person name="Downie B.R."/>
            <person name="Koch P."/>
            <person name="Platzer M."/>
        </authorList>
    </citation>
    <scope>NUCLEOTIDE SEQUENCE [LARGE SCALE GENOMIC DNA]</scope>
    <source>
        <strain evidence="7">GRZ</strain>
    </source>
</reference>
<evidence type="ECO:0000259" key="5">
    <source>
        <dbReference type="Pfam" id="PF14075"/>
    </source>
</evidence>
<comment type="similarity">
    <text evidence="1">Belongs to the ubinuclein family.</text>
</comment>
<dbReference type="KEGG" id="nfu:107389014"/>
<dbReference type="Proteomes" id="UP000822369">
    <property type="component" value="Chromosome 4"/>
</dbReference>
<dbReference type="EMBL" id="JAAVVJ010000004">
    <property type="protein sequence ID" value="KAF7223561.1"/>
    <property type="molecule type" value="Genomic_DNA"/>
</dbReference>
<dbReference type="InterPro" id="IPR026947">
    <property type="entry name" value="UBN_middle_dom"/>
</dbReference>
<evidence type="ECO:0000259" key="4">
    <source>
        <dbReference type="Pfam" id="PF08729"/>
    </source>
</evidence>
<feature type="region of interest" description="Disordered" evidence="3">
    <location>
        <begin position="615"/>
        <end position="634"/>
    </location>
</feature>
<feature type="compositionally biased region" description="Basic and acidic residues" evidence="3">
    <location>
        <begin position="619"/>
        <end position="630"/>
    </location>
</feature>
<sequence>MAESRRVPLTTLSPDVQFSTNKPAPGLKISPGVLQENEPRSEEPPGSSNVRLVLTLIEPDKLSFPEFNYRQLVENERRSEQEERDVSAIAGRLKDKYGRKHKTTDRIQDLIDIGYGYDDDDSFIDNSEAYDEFVPSSITTEFGGFYVNSGKLQFRQASETETDDCSTEEGTFEPKKKPVCEQDQMEKYCKTSRVVKGPKDLKLSSLSKTGLNERKMKKKKTIKTLSVTNMLKKFQREKERQKRKASQLAADMNTTTDPLFPADAAGGGSSGLTDPILSLIGSTNDHALIQAASTVDFDIDLDSLLEASEGNLSPKSLPQTLTDAQLIQTRTDDQTRLNLLPDAESRVFNPKSTSLLKPHPEQQLLPELGLPPSECLLMPDGLPPALEESIRKLMVAAKTSEGESKLKFFSPDINSILLDIELLCQELSGQLRSKVYRYLALFLPCSKETLLKRVKKLLATHEEEPACVEDSLQKLKEAIERSMPEQMACFQENCQAYEQLKMSKSTEEETVEEKILRRGPTKLFRWNQEIRECLGHVLKEKMESCRKEGRNDQGIEDYLKTLLHNEVKPLWPKGWVQFRTLMRESRKLLGLVPSLQGNKTKLLKKQYSTGGACRSSDGCTDHQRAPERSETSPGADVFMMDSTVSSCVDKDGALGILAEQALVHECPPTLNHDVAAPVGMHWNTSCLSSSLQPSPFSCG</sequence>
<dbReference type="PANTHER" id="PTHR21669">
    <property type="entry name" value="CAPZ-INTERACTING PROTEIN AND RELATED PROTEINS"/>
    <property type="match status" value="1"/>
</dbReference>
<evidence type="ECO:0000256" key="3">
    <source>
        <dbReference type="SAM" id="MobiDB-lite"/>
    </source>
</evidence>
<accession>A0A8C6NN04</accession>
<feature type="region of interest" description="Disordered" evidence="3">
    <location>
        <begin position="233"/>
        <end position="267"/>
    </location>
</feature>
<reference evidence="6" key="2">
    <citation type="submission" date="2020-03" db="EMBL/GenBank/DDBJ databases">
        <title>Intra-Species Differences in Population Size shape Life History and Genome Evolution.</title>
        <authorList>
            <person name="Willemsen D."/>
            <person name="Cui R."/>
            <person name="Valenzano D.R."/>
        </authorList>
    </citation>
    <scope>NUCLEOTIDE SEQUENCE</scope>
    <source>
        <strain evidence="6">GRZ</strain>
        <tissue evidence="6">Whole</tissue>
    </source>
</reference>
<dbReference type="OMA" id="KEKMATC"/>
<name>A0A8C6NN04_NOTFU</name>